<dbReference type="Gene3D" id="1.10.238.160">
    <property type="match status" value="1"/>
</dbReference>
<organism evidence="2 3">
    <name type="scientific">Pseudomonas borbori</name>
    <dbReference type="NCBI Taxonomy" id="289003"/>
    <lineage>
        <taxon>Bacteria</taxon>
        <taxon>Pseudomonadati</taxon>
        <taxon>Pseudomonadota</taxon>
        <taxon>Gammaproteobacteria</taxon>
        <taxon>Pseudomonadales</taxon>
        <taxon>Pseudomonadaceae</taxon>
        <taxon>Pseudomonas</taxon>
    </lineage>
</organism>
<evidence type="ECO:0000313" key="2">
    <source>
        <dbReference type="EMBL" id="SFQ07827.1"/>
    </source>
</evidence>
<dbReference type="Pfam" id="PF05930">
    <property type="entry name" value="Phage_AlpA"/>
    <property type="match status" value="1"/>
</dbReference>
<feature type="compositionally biased region" description="Basic and acidic residues" evidence="1">
    <location>
        <begin position="9"/>
        <end position="20"/>
    </location>
</feature>
<evidence type="ECO:0000313" key="3">
    <source>
        <dbReference type="Proteomes" id="UP000198784"/>
    </source>
</evidence>
<dbReference type="AlphaFoldDB" id="A0A1I5VKJ2"/>
<dbReference type="PANTHER" id="PTHR36154">
    <property type="entry name" value="DNA-BINDING TRANSCRIPTIONAL ACTIVATOR ALPA"/>
    <property type="match status" value="1"/>
</dbReference>
<feature type="region of interest" description="Disordered" evidence="1">
    <location>
        <begin position="1"/>
        <end position="20"/>
    </location>
</feature>
<dbReference type="InterPro" id="IPR052931">
    <property type="entry name" value="Prophage_regulatory_activator"/>
</dbReference>
<accession>A0A1I5VKJ2</accession>
<keyword evidence="3" id="KW-1185">Reference proteome</keyword>
<sequence>MPYKTHSQPHQDTKAELEHRSQAAKNHRFIKLAKVKDCTSLSTSEIYRRIAAGTFPAQVTLGPKSVAWIETEVLAWCDSLVAQRGETA</sequence>
<gene>
    <name evidence="2" type="ORF">SAMN05216190_13160</name>
</gene>
<protein>
    <submittedName>
        <fullName evidence="2">Transcriptional regulator, AlpA family</fullName>
    </submittedName>
</protein>
<evidence type="ECO:0000256" key="1">
    <source>
        <dbReference type="SAM" id="MobiDB-lite"/>
    </source>
</evidence>
<dbReference type="STRING" id="289003.SAMN05216190_13160"/>
<name>A0A1I5VKJ2_9PSED</name>
<dbReference type="InterPro" id="IPR010260">
    <property type="entry name" value="AlpA"/>
</dbReference>
<proteinExistence type="predicted"/>
<dbReference type="PANTHER" id="PTHR36154:SF1">
    <property type="entry name" value="DNA-BINDING TRANSCRIPTIONAL ACTIVATOR ALPA"/>
    <property type="match status" value="1"/>
</dbReference>
<dbReference type="EMBL" id="FOWX01000031">
    <property type="protein sequence ID" value="SFQ07827.1"/>
    <property type="molecule type" value="Genomic_DNA"/>
</dbReference>
<dbReference type="RefSeq" id="WP_244527329.1">
    <property type="nucleotide sequence ID" value="NZ_FOWX01000031.1"/>
</dbReference>
<reference evidence="3" key="1">
    <citation type="submission" date="2016-10" db="EMBL/GenBank/DDBJ databases">
        <authorList>
            <person name="Varghese N."/>
            <person name="Submissions S."/>
        </authorList>
    </citation>
    <scope>NUCLEOTIDE SEQUENCE [LARGE SCALE GENOMIC DNA]</scope>
    <source>
        <strain evidence="3">DSM 17834</strain>
    </source>
</reference>
<dbReference type="Proteomes" id="UP000198784">
    <property type="component" value="Unassembled WGS sequence"/>
</dbReference>